<keyword evidence="2 6" id="KW-0812">Transmembrane</keyword>
<comment type="subcellular location">
    <subcellularLocation>
        <location evidence="1">Membrane</location>
        <topology evidence="1">Multi-pass membrane protein</topology>
    </subcellularLocation>
</comment>
<feature type="transmembrane region" description="Helical" evidence="6">
    <location>
        <begin position="86"/>
        <end position="110"/>
    </location>
</feature>
<keyword evidence="5 6" id="KW-0472">Membrane</keyword>
<dbReference type="PROSITE" id="PS00428">
    <property type="entry name" value="FTSW_RODA_SPOVE"/>
    <property type="match status" value="1"/>
</dbReference>
<evidence type="ECO:0000313" key="8">
    <source>
        <dbReference type="Proteomes" id="UP000824136"/>
    </source>
</evidence>
<reference evidence="7" key="2">
    <citation type="journal article" date="2021" name="PeerJ">
        <title>Extensive microbial diversity within the chicken gut microbiome revealed by metagenomics and culture.</title>
        <authorList>
            <person name="Gilroy R."/>
            <person name="Ravi A."/>
            <person name="Getino M."/>
            <person name="Pursley I."/>
            <person name="Horton D.L."/>
            <person name="Alikhan N.F."/>
            <person name="Baker D."/>
            <person name="Gharbi K."/>
            <person name="Hall N."/>
            <person name="Watson M."/>
            <person name="Adriaenssens E.M."/>
            <person name="Foster-Nyarko E."/>
            <person name="Jarju S."/>
            <person name="Secka A."/>
            <person name="Antonio M."/>
            <person name="Oren A."/>
            <person name="Chaudhuri R.R."/>
            <person name="La Ragione R."/>
            <person name="Hildebrand F."/>
            <person name="Pallen M.J."/>
        </authorList>
    </citation>
    <scope>NUCLEOTIDE SEQUENCE</scope>
    <source>
        <strain evidence="7">CHK33-4379</strain>
    </source>
</reference>
<dbReference type="GO" id="GO:0032153">
    <property type="term" value="C:cell division site"/>
    <property type="evidence" value="ECO:0007669"/>
    <property type="project" value="TreeGrafter"/>
</dbReference>
<keyword evidence="4 6" id="KW-1133">Transmembrane helix</keyword>
<sequence>MAKQVIKYVLAYLKRLDKSLILLTLVLCGLGTLLLYSLSVNSETQTITNAAVDSGTVRTQLMAICVGLGASLVLAGINYRWFAKLWYIYIPLTVGLTLLTFTGLGASGLAGADDRAWIDLGFMTIQPAEFMKLAVILSLSYHCYKTREFFNNPLNILLVCIHGGIPALLVMLQGDDGTAIVFVTIFIAIVIAAGLSWKYILGAAVISPIAFLLMWNFYLQPVHKNRILSIINPERYANSDLLYQTNHSIIAIGSGQLTGKGLFGGDYSYVPLCHNDFIFSYAGQTLGFIGCVGIVVLLALLCMRILFDGIRSSDELGRFICVGVFAYLITHCVLNIGMTVGVTPVIGIPLPFFSAGGSAILTATVSIGLVLSVRFHHSRYDSIFKNKA</sequence>
<dbReference type="PANTHER" id="PTHR30474">
    <property type="entry name" value="CELL CYCLE PROTEIN"/>
    <property type="match status" value="1"/>
</dbReference>
<dbReference type="GO" id="GO:0005886">
    <property type="term" value="C:plasma membrane"/>
    <property type="evidence" value="ECO:0007669"/>
    <property type="project" value="TreeGrafter"/>
</dbReference>
<dbReference type="InterPro" id="IPR018365">
    <property type="entry name" value="Cell_cycle_FtsW-rel_CS"/>
</dbReference>
<evidence type="ECO:0000256" key="6">
    <source>
        <dbReference type="SAM" id="Phobius"/>
    </source>
</evidence>
<proteinExistence type="predicted"/>
<feature type="transmembrane region" description="Helical" evidence="6">
    <location>
        <begin position="59"/>
        <end position="79"/>
    </location>
</feature>
<feature type="transmembrane region" description="Helical" evidence="6">
    <location>
        <begin position="286"/>
        <end position="307"/>
    </location>
</feature>
<accession>A0A9D1KKE4</accession>
<dbReference type="PANTHER" id="PTHR30474:SF1">
    <property type="entry name" value="PEPTIDOGLYCAN GLYCOSYLTRANSFERASE MRDB"/>
    <property type="match status" value="1"/>
</dbReference>
<dbReference type="Pfam" id="PF01098">
    <property type="entry name" value="FTSW_RODA_SPOVE"/>
    <property type="match status" value="1"/>
</dbReference>
<reference evidence="7" key="1">
    <citation type="submission" date="2020-10" db="EMBL/GenBank/DDBJ databases">
        <authorList>
            <person name="Gilroy R."/>
        </authorList>
    </citation>
    <scope>NUCLEOTIDE SEQUENCE</scope>
    <source>
        <strain evidence="7">CHK33-4379</strain>
    </source>
</reference>
<feature type="transmembrane region" description="Helical" evidence="6">
    <location>
        <begin position="178"/>
        <end position="195"/>
    </location>
</feature>
<feature type="transmembrane region" description="Helical" evidence="6">
    <location>
        <begin position="200"/>
        <end position="218"/>
    </location>
</feature>
<evidence type="ECO:0000256" key="5">
    <source>
        <dbReference type="ARBA" id="ARBA00023136"/>
    </source>
</evidence>
<evidence type="ECO:0000313" key="7">
    <source>
        <dbReference type="EMBL" id="HIT58986.1"/>
    </source>
</evidence>
<dbReference type="GO" id="GO:0008360">
    <property type="term" value="P:regulation of cell shape"/>
    <property type="evidence" value="ECO:0007669"/>
    <property type="project" value="UniProtKB-KW"/>
</dbReference>
<comment type="caution">
    <text evidence="7">The sequence shown here is derived from an EMBL/GenBank/DDBJ whole genome shotgun (WGS) entry which is preliminary data.</text>
</comment>
<dbReference type="GO" id="GO:0015648">
    <property type="term" value="F:lipid-linked peptidoglycan transporter activity"/>
    <property type="evidence" value="ECO:0007669"/>
    <property type="project" value="TreeGrafter"/>
</dbReference>
<dbReference type="GO" id="GO:0051301">
    <property type="term" value="P:cell division"/>
    <property type="evidence" value="ECO:0007669"/>
    <property type="project" value="InterPro"/>
</dbReference>
<gene>
    <name evidence="7" type="ORF">IAC39_04670</name>
</gene>
<protein>
    <submittedName>
        <fullName evidence="7">Rod shape-determining protein RodA</fullName>
    </submittedName>
</protein>
<keyword evidence="3" id="KW-0133">Cell shape</keyword>
<name>A0A9D1KKE4_9FIRM</name>
<evidence type="ECO:0000256" key="4">
    <source>
        <dbReference type="ARBA" id="ARBA00022989"/>
    </source>
</evidence>
<dbReference type="InterPro" id="IPR001182">
    <property type="entry name" value="FtsW/RodA"/>
</dbReference>
<evidence type="ECO:0000256" key="2">
    <source>
        <dbReference type="ARBA" id="ARBA00022692"/>
    </source>
</evidence>
<dbReference type="Proteomes" id="UP000824136">
    <property type="component" value="Unassembled WGS sequence"/>
</dbReference>
<dbReference type="AlphaFoldDB" id="A0A9D1KKE4"/>
<evidence type="ECO:0000256" key="1">
    <source>
        <dbReference type="ARBA" id="ARBA00004141"/>
    </source>
</evidence>
<organism evidence="7 8">
    <name type="scientific">Candidatus Faeciplasma pullistercoris</name>
    <dbReference type="NCBI Taxonomy" id="2840800"/>
    <lineage>
        <taxon>Bacteria</taxon>
        <taxon>Bacillati</taxon>
        <taxon>Bacillota</taxon>
        <taxon>Clostridia</taxon>
        <taxon>Eubacteriales</taxon>
        <taxon>Oscillospiraceae</taxon>
        <taxon>Oscillospiraceae incertae sedis</taxon>
        <taxon>Candidatus Faeciplasma</taxon>
    </lineage>
</organism>
<feature type="transmembrane region" description="Helical" evidence="6">
    <location>
        <begin position="116"/>
        <end position="141"/>
    </location>
</feature>
<feature type="transmembrane region" description="Helical" evidence="6">
    <location>
        <begin position="20"/>
        <end position="39"/>
    </location>
</feature>
<feature type="transmembrane region" description="Helical" evidence="6">
    <location>
        <begin position="352"/>
        <end position="375"/>
    </location>
</feature>
<feature type="transmembrane region" description="Helical" evidence="6">
    <location>
        <begin position="319"/>
        <end position="346"/>
    </location>
</feature>
<evidence type="ECO:0000256" key="3">
    <source>
        <dbReference type="ARBA" id="ARBA00022960"/>
    </source>
</evidence>
<dbReference type="EMBL" id="DVLL01000017">
    <property type="protein sequence ID" value="HIT58986.1"/>
    <property type="molecule type" value="Genomic_DNA"/>
</dbReference>
<feature type="transmembrane region" description="Helical" evidence="6">
    <location>
        <begin position="153"/>
        <end position="172"/>
    </location>
</feature>